<dbReference type="EMBL" id="QFYQ01000001">
    <property type="protein sequence ID" value="RAK54774.1"/>
    <property type="molecule type" value="Genomic_DNA"/>
</dbReference>
<evidence type="ECO:0000313" key="2">
    <source>
        <dbReference type="Proteomes" id="UP000249254"/>
    </source>
</evidence>
<dbReference type="Gene3D" id="3.40.800.10">
    <property type="entry name" value="Ureohydrolase domain"/>
    <property type="match status" value="1"/>
</dbReference>
<keyword evidence="2" id="KW-1185">Reference proteome</keyword>
<dbReference type="OrthoDB" id="8770139at2"/>
<dbReference type="AlphaFoldDB" id="A0A328AMX2"/>
<organism evidence="1 2">
    <name type="scientific">Phenylobacterium soli</name>
    <dbReference type="NCBI Taxonomy" id="2170551"/>
    <lineage>
        <taxon>Bacteria</taxon>
        <taxon>Pseudomonadati</taxon>
        <taxon>Pseudomonadota</taxon>
        <taxon>Alphaproteobacteria</taxon>
        <taxon>Caulobacterales</taxon>
        <taxon>Caulobacteraceae</taxon>
        <taxon>Phenylobacterium</taxon>
    </lineage>
</organism>
<dbReference type="Pfam" id="PF00491">
    <property type="entry name" value="Arginase"/>
    <property type="match status" value="1"/>
</dbReference>
<evidence type="ECO:0000313" key="1">
    <source>
        <dbReference type="EMBL" id="RAK54774.1"/>
    </source>
</evidence>
<gene>
    <name evidence="1" type="ORF">DJ017_09675</name>
</gene>
<dbReference type="GO" id="GO:0046872">
    <property type="term" value="F:metal ion binding"/>
    <property type="evidence" value="ECO:0007669"/>
    <property type="project" value="InterPro"/>
</dbReference>
<dbReference type="InterPro" id="IPR006035">
    <property type="entry name" value="Ureohydrolase"/>
</dbReference>
<proteinExistence type="predicted"/>
<dbReference type="SUPFAM" id="SSF52768">
    <property type="entry name" value="Arginase/deacetylase"/>
    <property type="match status" value="1"/>
</dbReference>
<name>A0A328AMX2_9CAUL</name>
<sequence>MRPAILQLDDSLARQGSLERAVLARGGRVMSARDLGPALRLWTRRGTLGELRGRILDGLPARGEAEVVFAGSGDFHHVTPLLLERAVAMAGEPVTVLHFDNHPDWVRFAQGLHCGSWVGQAARMDGVDRVVTVGVCSPDIGRRKAHEGDLELIWENKLDVFAWTAPDGRAEVTLEGRSWPTIESLGEAAFLDRLDAAIATRSVYVTLDKDVLRAEDAVTNWDQGRASLEFVAAAVRSVSRGRRIVGADVVGDWSKPDYGLGLGGLMKRGEAMLDQPWSRPRPDEADRLNEAVNLRLLEVFTELRR</sequence>
<reference evidence="2" key="1">
    <citation type="submission" date="2018-05" db="EMBL/GenBank/DDBJ databases">
        <authorList>
            <person name="Li X."/>
        </authorList>
    </citation>
    <scope>NUCLEOTIDE SEQUENCE [LARGE SCALE GENOMIC DNA]</scope>
    <source>
        <strain evidence="2">LX32</strain>
    </source>
</reference>
<comment type="caution">
    <text evidence="1">The sequence shown here is derived from an EMBL/GenBank/DDBJ whole genome shotgun (WGS) entry which is preliminary data.</text>
</comment>
<dbReference type="Proteomes" id="UP000249254">
    <property type="component" value="Unassembled WGS sequence"/>
</dbReference>
<dbReference type="InterPro" id="IPR023696">
    <property type="entry name" value="Ureohydrolase_dom_sf"/>
</dbReference>
<dbReference type="RefSeq" id="WP_111528524.1">
    <property type="nucleotide sequence ID" value="NZ_JBHRSG010000004.1"/>
</dbReference>
<dbReference type="GO" id="GO:0016813">
    <property type="term" value="F:hydrolase activity, acting on carbon-nitrogen (but not peptide) bonds, in linear amidines"/>
    <property type="evidence" value="ECO:0007669"/>
    <property type="project" value="UniProtKB-ARBA"/>
</dbReference>
<protein>
    <submittedName>
        <fullName evidence="1">Arginase</fullName>
    </submittedName>
</protein>
<accession>A0A328AMX2</accession>